<protein>
    <submittedName>
        <fullName evidence="1">Uncharacterized protein</fullName>
    </submittedName>
</protein>
<evidence type="ECO:0000313" key="1">
    <source>
        <dbReference type="EMBL" id="RIA82173.1"/>
    </source>
</evidence>
<name>A0A397S722_9GLOM</name>
<dbReference type="Proteomes" id="UP000265703">
    <property type="component" value="Unassembled WGS sequence"/>
</dbReference>
<dbReference type="OrthoDB" id="2415537at2759"/>
<accession>A0A397S722</accession>
<dbReference type="EMBL" id="QKYT01000696">
    <property type="protein sequence ID" value="RIA82173.1"/>
    <property type="molecule type" value="Genomic_DNA"/>
</dbReference>
<keyword evidence="2" id="KW-1185">Reference proteome</keyword>
<gene>
    <name evidence="1" type="ORF">C1645_835786</name>
</gene>
<organism evidence="1 2">
    <name type="scientific">Glomus cerebriforme</name>
    <dbReference type="NCBI Taxonomy" id="658196"/>
    <lineage>
        <taxon>Eukaryota</taxon>
        <taxon>Fungi</taxon>
        <taxon>Fungi incertae sedis</taxon>
        <taxon>Mucoromycota</taxon>
        <taxon>Glomeromycotina</taxon>
        <taxon>Glomeromycetes</taxon>
        <taxon>Glomerales</taxon>
        <taxon>Glomeraceae</taxon>
        <taxon>Glomus</taxon>
    </lineage>
</organism>
<reference evidence="1 2" key="1">
    <citation type="submission" date="2018-06" db="EMBL/GenBank/DDBJ databases">
        <title>Comparative genomics reveals the genomic features of Rhizophagus irregularis, R. cerebriforme, R. diaphanum and Gigaspora rosea, and their symbiotic lifestyle signature.</title>
        <authorList>
            <person name="Morin E."/>
            <person name="San Clemente H."/>
            <person name="Chen E.C.H."/>
            <person name="De La Providencia I."/>
            <person name="Hainaut M."/>
            <person name="Kuo A."/>
            <person name="Kohler A."/>
            <person name="Murat C."/>
            <person name="Tang N."/>
            <person name="Roy S."/>
            <person name="Loubradou J."/>
            <person name="Henrissat B."/>
            <person name="Grigoriev I.V."/>
            <person name="Corradi N."/>
            <person name="Roux C."/>
            <person name="Martin F.M."/>
        </authorList>
    </citation>
    <scope>NUCLEOTIDE SEQUENCE [LARGE SCALE GENOMIC DNA]</scope>
    <source>
        <strain evidence="1 2">DAOM 227022</strain>
    </source>
</reference>
<sequence length="167" mass="19502">MVVSEADKIAVKLAACNKKYKSFIKTIKKTKPEKNIVTEPNKPNNTNENNMEIQEQDNVADEAAIVGLTKLLQILLFYDHKMVLTTLYQGHKEAFQKEVYEKIEDVSEKIDQLMTLDDSYCKNLASRICKTQPSLLRLYPDESEFKKWFEEILEQEKPEYIERYGSQ</sequence>
<evidence type="ECO:0000313" key="2">
    <source>
        <dbReference type="Proteomes" id="UP000265703"/>
    </source>
</evidence>
<dbReference type="AlphaFoldDB" id="A0A397S722"/>
<comment type="caution">
    <text evidence="1">The sequence shown here is derived from an EMBL/GenBank/DDBJ whole genome shotgun (WGS) entry which is preliminary data.</text>
</comment>
<proteinExistence type="predicted"/>